<dbReference type="AlphaFoldDB" id="A0A7X3KAT6"/>
<reference evidence="1 2" key="1">
    <citation type="submission" date="2019-12" db="EMBL/GenBank/DDBJ databases">
        <authorList>
            <person name="Li C."/>
            <person name="Zhao J."/>
        </authorList>
    </citation>
    <scope>NUCLEOTIDE SEQUENCE [LARGE SCALE GENOMIC DNA]</scope>
    <source>
        <strain evidence="1 2">NEAU-DD11</strain>
    </source>
</reference>
<keyword evidence="2" id="KW-1185">Reference proteome</keyword>
<gene>
    <name evidence="1" type="ORF">GPY61_29090</name>
</gene>
<protein>
    <submittedName>
        <fullName evidence="1">BPSL0067 family protein</fullName>
    </submittedName>
</protein>
<evidence type="ECO:0000313" key="1">
    <source>
        <dbReference type="EMBL" id="MVW63992.1"/>
    </source>
</evidence>
<accession>A0A7X3KAT6</accession>
<dbReference type="RefSeq" id="WP_156403958.1">
    <property type="nucleotide sequence ID" value="NZ_WSES01000010.1"/>
</dbReference>
<proteinExistence type="predicted"/>
<sequence>MPHPVVYTGDMNALVKEWEGKWRQTFKEQGTEGLKHLRIGNGECVALPQGLTSVGWTGRWQRGDRVIDVAKTLKPGTVIANFKLIDGKWHYPRPPAIVHGHHAALFMGADSYSGGKALRIQMFDQWRSGEGKWPSPRWVKAQSAPSPRQPCDRAEEFYVVLVP</sequence>
<dbReference type="InterPro" id="IPR047746">
    <property type="entry name" value="Dae2/Tae2-like"/>
</dbReference>
<name>A0A7X3KAT6_9BURK</name>
<organism evidence="1 2">
    <name type="scientific">Massilia cellulosiltytica</name>
    <dbReference type="NCBI Taxonomy" id="2683234"/>
    <lineage>
        <taxon>Bacteria</taxon>
        <taxon>Pseudomonadati</taxon>
        <taxon>Pseudomonadota</taxon>
        <taxon>Betaproteobacteria</taxon>
        <taxon>Burkholderiales</taxon>
        <taxon>Oxalobacteraceae</taxon>
        <taxon>Telluria group</taxon>
        <taxon>Massilia</taxon>
    </lineage>
</organism>
<dbReference type="Proteomes" id="UP000443353">
    <property type="component" value="Unassembled WGS sequence"/>
</dbReference>
<evidence type="ECO:0000313" key="2">
    <source>
        <dbReference type="Proteomes" id="UP000443353"/>
    </source>
</evidence>
<dbReference type="NCBIfam" id="NF033857">
    <property type="entry name" value="BPSL0067_fam"/>
    <property type="match status" value="1"/>
</dbReference>
<dbReference type="EMBL" id="WSES01000010">
    <property type="protein sequence ID" value="MVW63992.1"/>
    <property type="molecule type" value="Genomic_DNA"/>
</dbReference>
<comment type="caution">
    <text evidence="1">The sequence shown here is derived from an EMBL/GenBank/DDBJ whole genome shotgun (WGS) entry which is preliminary data.</text>
</comment>